<protein>
    <recommendedName>
        <fullName evidence="2">D-isomer specific 2-hydroxyacid dehydrogenase NAD-binding domain-containing protein</fullName>
    </recommendedName>
</protein>
<dbReference type="GO" id="GO:0008465">
    <property type="term" value="F:hydroxypyruvate reductase (NADH) activity"/>
    <property type="evidence" value="ECO:0007669"/>
    <property type="project" value="TreeGrafter"/>
</dbReference>
<dbReference type="InterPro" id="IPR050223">
    <property type="entry name" value="D-isomer_2-hydroxyacid_DH"/>
</dbReference>
<evidence type="ECO:0000313" key="4">
    <source>
        <dbReference type="Proteomes" id="UP001186944"/>
    </source>
</evidence>
<comment type="caution">
    <text evidence="3">The sequence shown here is derived from an EMBL/GenBank/DDBJ whole genome shotgun (WGS) entry which is preliminary data.</text>
</comment>
<dbReference type="GO" id="GO:0005829">
    <property type="term" value="C:cytosol"/>
    <property type="evidence" value="ECO:0007669"/>
    <property type="project" value="TreeGrafter"/>
</dbReference>
<evidence type="ECO:0000256" key="1">
    <source>
        <dbReference type="ARBA" id="ARBA00023002"/>
    </source>
</evidence>
<sequence length="329" mass="36698">MRERRRVYVTNHIPQEALDVLLRECNVGFWGSTEPVPRGELLNNVRGVDGIICMETDVIDRAVLDAAGPKLKVIGTLSCGKYNINEEECRTRGIQILTLPRDSMETIADVTVASMIEATNHMTDNQLPENNNDDNLNPDCNGSHCLFKRELRNASVGILGFGKKGKAVAKKFLDMGVQNVMYNEIQTISNSKNMNAKSVPFETLLKDSDVVCLCSKVSPESVHRFHLDAFKMMKPSAVLIDCSNGQVIDYEALYQALREKTISAAGLNILDANKNIPFRSPLSGLQNCLFFPFKECNKLWDKRSQYSATIARDLIQTLKATNHSPCPSR</sequence>
<reference evidence="3" key="1">
    <citation type="submission" date="2019-08" db="EMBL/GenBank/DDBJ databases">
        <title>The improved chromosome-level genome for the pearl oyster Pinctada fucata martensii using PacBio sequencing and Hi-C.</title>
        <authorList>
            <person name="Zheng Z."/>
        </authorList>
    </citation>
    <scope>NUCLEOTIDE SEQUENCE</scope>
    <source>
        <strain evidence="3">ZZ-2019</strain>
        <tissue evidence="3">Adductor muscle</tissue>
    </source>
</reference>
<evidence type="ECO:0000259" key="2">
    <source>
        <dbReference type="Pfam" id="PF02826"/>
    </source>
</evidence>
<organism evidence="3 4">
    <name type="scientific">Pinctada imbricata</name>
    <name type="common">Atlantic pearl-oyster</name>
    <name type="synonym">Pinctada martensii</name>
    <dbReference type="NCBI Taxonomy" id="66713"/>
    <lineage>
        <taxon>Eukaryota</taxon>
        <taxon>Metazoa</taxon>
        <taxon>Spiralia</taxon>
        <taxon>Lophotrochozoa</taxon>
        <taxon>Mollusca</taxon>
        <taxon>Bivalvia</taxon>
        <taxon>Autobranchia</taxon>
        <taxon>Pteriomorphia</taxon>
        <taxon>Pterioida</taxon>
        <taxon>Pterioidea</taxon>
        <taxon>Pteriidae</taxon>
        <taxon>Pinctada</taxon>
    </lineage>
</organism>
<dbReference type="PANTHER" id="PTHR10996:SF277">
    <property type="entry name" value="GLYOXYLATE REDUCTASE_HYDROXYPYRUVATE REDUCTASE"/>
    <property type="match status" value="1"/>
</dbReference>
<feature type="domain" description="D-isomer specific 2-hydroxyacid dehydrogenase NAD-binding" evidence="2">
    <location>
        <begin position="144"/>
        <end position="292"/>
    </location>
</feature>
<dbReference type="Proteomes" id="UP001186944">
    <property type="component" value="Unassembled WGS sequence"/>
</dbReference>
<dbReference type="SUPFAM" id="SSF51735">
    <property type="entry name" value="NAD(P)-binding Rossmann-fold domains"/>
    <property type="match status" value="1"/>
</dbReference>
<dbReference type="PANTHER" id="PTHR10996">
    <property type="entry name" value="2-HYDROXYACID DEHYDROGENASE-RELATED"/>
    <property type="match status" value="1"/>
</dbReference>
<keyword evidence="4" id="KW-1185">Reference proteome</keyword>
<dbReference type="GO" id="GO:0030267">
    <property type="term" value="F:glyoxylate reductase (NADPH) activity"/>
    <property type="evidence" value="ECO:0007669"/>
    <property type="project" value="TreeGrafter"/>
</dbReference>
<dbReference type="AlphaFoldDB" id="A0AA88YFN4"/>
<evidence type="ECO:0000313" key="3">
    <source>
        <dbReference type="EMBL" id="KAK3104609.1"/>
    </source>
</evidence>
<dbReference type="Gene3D" id="3.40.50.720">
    <property type="entry name" value="NAD(P)-binding Rossmann-like Domain"/>
    <property type="match status" value="2"/>
</dbReference>
<dbReference type="Pfam" id="PF02826">
    <property type="entry name" value="2-Hacid_dh_C"/>
    <property type="match status" value="1"/>
</dbReference>
<dbReference type="GO" id="GO:0051287">
    <property type="term" value="F:NAD binding"/>
    <property type="evidence" value="ECO:0007669"/>
    <property type="project" value="InterPro"/>
</dbReference>
<dbReference type="SUPFAM" id="SSF52283">
    <property type="entry name" value="Formate/glycerate dehydrogenase catalytic domain-like"/>
    <property type="match status" value="1"/>
</dbReference>
<dbReference type="EMBL" id="VSWD01000004">
    <property type="protein sequence ID" value="KAK3104609.1"/>
    <property type="molecule type" value="Genomic_DNA"/>
</dbReference>
<dbReference type="InterPro" id="IPR036291">
    <property type="entry name" value="NAD(P)-bd_dom_sf"/>
</dbReference>
<gene>
    <name evidence="3" type="ORF">FSP39_006062</name>
</gene>
<keyword evidence="1" id="KW-0560">Oxidoreductase</keyword>
<proteinExistence type="predicted"/>
<name>A0AA88YFN4_PINIB</name>
<dbReference type="InterPro" id="IPR006140">
    <property type="entry name" value="D-isomer_DH_NAD-bd"/>
</dbReference>
<accession>A0AA88YFN4</accession>